<evidence type="ECO:0000313" key="4">
    <source>
        <dbReference type="Proteomes" id="UP000091967"/>
    </source>
</evidence>
<dbReference type="STRING" id="36050.A0A1B8ATX0"/>
<feature type="compositionally biased region" description="Low complexity" evidence="1">
    <location>
        <begin position="168"/>
        <end position="207"/>
    </location>
</feature>
<dbReference type="AlphaFoldDB" id="A0A1B8ATX0"/>
<keyword evidence="2" id="KW-0472">Membrane</keyword>
<evidence type="ECO:0000256" key="2">
    <source>
        <dbReference type="SAM" id="Phobius"/>
    </source>
</evidence>
<evidence type="ECO:0008006" key="5">
    <source>
        <dbReference type="Google" id="ProtNLM"/>
    </source>
</evidence>
<gene>
    <name evidence="3" type="ORF">FPOA_04527</name>
</gene>
<feature type="region of interest" description="Disordered" evidence="1">
    <location>
        <begin position="168"/>
        <end position="210"/>
    </location>
</feature>
<sequence length="295" mass="31552">MRRLQLSCLLVFAQTFTSLGYVLNTAIPSMTRATFEQSSIQLGPRAISTELSTCGYLNGDPDKERTADSGFNCRVDTRHGLWGFCPTTVLTASDCGLAGHCIDRGSCSTGCGIADEGLTTFTCGKGSFCSTAILTFGIDQEYMYLACNKYATVEHYLVTPVLAVTTATTKTEQTSQEPTSTTVSSDESSTTIELAEQTSTQTTSSSSGEKSLELGPVIGGAVGGLIIICATVIGGIYLLRRNRRREDKEDFPKADSAKTFWAKNGDNVPQELQSGWILAEMPAEQKARGPVELAA</sequence>
<dbReference type="Proteomes" id="UP000091967">
    <property type="component" value="Unassembled WGS sequence"/>
</dbReference>
<feature type="transmembrane region" description="Helical" evidence="2">
    <location>
        <begin position="214"/>
        <end position="239"/>
    </location>
</feature>
<reference evidence="3 4" key="1">
    <citation type="submission" date="2016-06" db="EMBL/GenBank/DDBJ databases">
        <title>Living apart together: crosstalk between the core and supernumerary genomes in a fungal plant pathogen.</title>
        <authorList>
            <person name="Vanheule A."/>
            <person name="Audenaert K."/>
            <person name="Warris S."/>
            <person name="Van De Geest H."/>
            <person name="Schijlen E."/>
            <person name="Hofte M."/>
            <person name="De Saeger S."/>
            <person name="Haesaert G."/>
            <person name="Waalwijk C."/>
            <person name="Van Der Lee T."/>
        </authorList>
    </citation>
    <scope>NUCLEOTIDE SEQUENCE [LARGE SCALE GENOMIC DNA]</scope>
    <source>
        <strain evidence="3 4">2516</strain>
    </source>
</reference>
<comment type="caution">
    <text evidence="3">The sequence shown here is derived from an EMBL/GenBank/DDBJ whole genome shotgun (WGS) entry which is preliminary data.</text>
</comment>
<dbReference type="EMBL" id="LYXU01000002">
    <property type="protein sequence ID" value="OBS23979.1"/>
    <property type="molecule type" value="Genomic_DNA"/>
</dbReference>
<proteinExistence type="predicted"/>
<evidence type="ECO:0000313" key="3">
    <source>
        <dbReference type="EMBL" id="OBS23979.1"/>
    </source>
</evidence>
<keyword evidence="4" id="KW-1185">Reference proteome</keyword>
<accession>A0A1B8ATX0</accession>
<dbReference type="OMA" id="GICETEI"/>
<keyword evidence="2" id="KW-0812">Transmembrane</keyword>
<keyword evidence="2" id="KW-1133">Transmembrane helix</keyword>
<organism evidence="3 4">
    <name type="scientific">Fusarium poae</name>
    <dbReference type="NCBI Taxonomy" id="36050"/>
    <lineage>
        <taxon>Eukaryota</taxon>
        <taxon>Fungi</taxon>
        <taxon>Dikarya</taxon>
        <taxon>Ascomycota</taxon>
        <taxon>Pezizomycotina</taxon>
        <taxon>Sordariomycetes</taxon>
        <taxon>Hypocreomycetidae</taxon>
        <taxon>Hypocreales</taxon>
        <taxon>Nectriaceae</taxon>
        <taxon>Fusarium</taxon>
    </lineage>
</organism>
<name>A0A1B8ATX0_FUSPO</name>
<protein>
    <recommendedName>
        <fullName evidence="5">Mid2 domain-containing protein</fullName>
    </recommendedName>
</protein>
<evidence type="ECO:0000256" key="1">
    <source>
        <dbReference type="SAM" id="MobiDB-lite"/>
    </source>
</evidence>